<accession>A0A0E2HFE2</accession>
<feature type="transmembrane region" description="Helical" evidence="1">
    <location>
        <begin position="32"/>
        <end position="50"/>
    </location>
</feature>
<protein>
    <submittedName>
        <fullName evidence="2">Uncharacterized protein</fullName>
    </submittedName>
</protein>
<gene>
    <name evidence="2" type="ORF">HMPREF1090_00512</name>
</gene>
<comment type="caution">
    <text evidence="2">The sequence shown here is derived from an EMBL/GenBank/DDBJ whole genome shotgun (WGS) entry which is preliminary data.</text>
</comment>
<evidence type="ECO:0000256" key="1">
    <source>
        <dbReference type="SAM" id="Phobius"/>
    </source>
</evidence>
<dbReference type="HOGENOM" id="CLU_179856_0_0_9"/>
<keyword evidence="1" id="KW-0812">Transmembrane</keyword>
<dbReference type="PATRIC" id="fig|999408.3.peg.549"/>
<dbReference type="AlphaFoldDB" id="A0A0E2HFE2"/>
<dbReference type="Proteomes" id="UP000013085">
    <property type="component" value="Unassembled WGS sequence"/>
</dbReference>
<proteinExistence type="predicted"/>
<keyword evidence="1" id="KW-0472">Membrane</keyword>
<sequence length="94" mass="10063">MKLVLKILALPVLFVVKVICILGNLLTNVVSYVIGLLLLVIGGSAIYCIVKALWQSLLILVVLGIATIAAVFLLVWAVMKVENIGESLGAFIRS</sequence>
<organism evidence="2 3">
    <name type="scientific">[Clostridium] clostridioforme 90A8</name>
    <dbReference type="NCBI Taxonomy" id="999408"/>
    <lineage>
        <taxon>Bacteria</taxon>
        <taxon>Bacillati</taxon>
        <taxon>Bacillota</taxon>
        <taxon>Clostridia</taxon>
        <taxon>Lachnospirales</taxon>
        <taxon>Lachnospiraceae</taxon>
        <taxon>Enterocloster</taxon>
    </lineage>
</organism>
<feature type="transmembrane region" description="Helical" evidence="1">
    <location>
        <begin position="57"/>
        <end position="79"/>
    </location>
</feature>
<evidence type="ECO:0000313" key="3">
    <source>
        <dbReference type="Proteomes" id="UP000013085"/>
    </source>
</evidence>
<evidence type="ECO:0000313" key="2">
    <source>
        <dbReference type="EMBL" id="ENZ19129.1"/>
    </source>
</evidence>
<keyword evidence="1" id="KW-1133">Transmembrane helix</keyword>
<dbReference type="EMBL" id="AGYR01000005">
    <property type="protein sequence ID" value="ENZ19129.1"/>
    <property type="molecule type" value="Genomic_DNA"/>
</dbReference>
<reference evidence="2 3" key="1">
    <citation type="submission" date="2013-01" db="EMBL/GenBank/DDBJ databases">
        <title>The Genome Sequence of Clostridium clostridioforme 90A8.</title>
        <authorList>
            <consortium name="The Broad Institute Genome Sequencing Platform"/>
            <person name="Earl A."/>
            <person name="Ward D."/>
            <person name="Feldgarden M."/>
            <person name="Gevers D."/>
            <person name="Courvalin P."/>
            <person name="Lambert T."/>
            <person name="Walker B."/>
            <person name="Young S.K."/>
            <person name="Zeng Q."/>
            <person name="Gargeya S."/>
            <person name="Fitzgerald M."/>
            <person name="Haas B."/>
            <person name="Abouelleil A."/>
            <person name="Alvarado L."/>
            <person name="Arachchi H.M."/>
            <person name="Berlin A.M."/>
            <person name="Chapman S.B."/>
            <person name="Dewar J."/>
            <person name="Goldberg J."/>
            <person name="Griggs A."/>
            <person name="Gujja S."/>
            <person name="Hansen M."/>
            <person name="Howarth C."/>
            <person name="Imamovic A."/>
            <person name="Larimer J."/>
            <person name="McCowan C."/>
            <person name="Murphy C."/>
            <person name="Neiman D."/>
            <person name="Pearson M."/>
            <person name="Priest M."/>
            <person name="Roberts A."/>
            <person name="Saif S."/>
            <person name="Shea T."/>
            <person name="Sisk P."/>
            <person name="Sykes S."/>
            <person name="Wortman J."/>
            <person name="Nusbaum C."/>
            <person name="Birren B."/>
        </authorList>
    </citation>
    <scope>NUCLEOTIDE SEQUENCE [LARGE SCALE GENOMIC DNA]</scope>
    <source>
        <strain evidence="2 3">90A8</strain>
    </source>
</reference>
<dbReference type="GeneID" id="86056483"/>
<name>A0A0E2HFE2_9FIRM</name>
<feature type="transmembrane region" description="Helical" evidence="1">
    <location>
        <begin position="7"/>
        <end position="26"/>
    </location>
</feature>
<dbReference type="RefSeq" id="WP_002578946.1">
    <property type="nucleotide sequence ID" value="NZ_KB850987.1"/>
</dbReference>